<evidence type="ECO:0000313" key="2">
    <source>
        <dbReference type="Proteomes" id="UP000270034"/>
    </source>
</evidence>
<dbReference type="Proteomes" id="UP000270034">
    <property type="component" value="Chromosome"/>
</dbReference>
<proteinExistence type="predicted"/>
<organism evidence="1 2">
    <name type="scientific">Acetobacter orientalis</name>
    <dbReference type="NCBI Taxonomy" id="146474"/>
    <lineage>
        <taxon>Bacteria</taxon>
        <taxon>Pseudomonadati</taxon>
        <taxon>Pseudomonadota</taxon>
        <taxon>Alphaproteobacteria</taxon>
        <taxon>Acetobacterales</taxon>
        <taxon>Acetobacteraceae</taxon>
        <taxon>Acetobacter</taxon>
    </lineage>
</organism>
<accession>A0A2Z5ZEE1</accession>
<reference evidence="1 2" key="1">
    <citation type="submission" date="2018-02" db="EMBL/GenBank/DDBJ databases">
        <title>Acetobacter orientalis genome.</title>
        <authorList>
            <person name="Nakashima N."/>
            <person name="Tamura T."/>
        </authorList>
    </citation>
    <scope>NUCLEOTIDE SEQUENCE [LARGE SCALE GENOMIC DNA]</scope>
    <source>
        <strain evidence="1 2">FAN1</strain>
    </source>
</reference>
<name>A0A2Z5ZEE1_9PROT</name>
<dbReference type="EMBL" id="AP018515">
    <property type="protein sequence ID" value="BBC79082.1"/>
    <property type="molecule type" value="Genomic_DNA"/>
</dbReference>
<gene>
    <name evidence="1" type="ORF">AcetOrient_orf01061</name>
</gene>
<dbReference type="AlphaFoldDB" id="A0A2Z5ZEE1"/>
<protein>
    <submittedName>
        <fullName evidence="1">Uncharacterized protein</fullName>
    </submittedName>
</protein>
<sequence>MGCKIEKQINRNALAQTKPHLKIMRWGFLVPLLFKLTYRRDF</sequence>
<evidence type="ECO:0000313" key="1">
    <source>
        <dbReference type="EMBL" id="BBC79082.1"/>
    </source>
</evidence>
<dbReference type="KEGG" id="aot:AcetOri_orf01061"/>